<dbReference type="EMBL" id="JBBXMP010000040">
    <property type="protein sequence ID" value="KAL0065996.1"/>
    <property type="molecule type" value="Genomic_DNA"/>
</dbReference>
<evidence type="ECO:0000256" key="1">
    <source>
        <dbReference type="SAM" id="SignalP"/>
    </source>
</evidence>
<proteinExistence type="predicted"/>
<reference evidence="2 3" key="1">
    <citation type="submission" date="2024-05" db="EMBL/GenBank/DDBJ databases">
        <title>A draft genome resource for the thread blight pathogen Marasmius tenuissimus strain MS-2.</title>
        <authorList>
            <person name="Yulfo-Soto G.E."/>
            <person name="Baruah I.K."/>
            <person name="Amoako-Attah I."/>
            <person name="Bukari Y."/>
            <person name="Meinhardt L.W."/>
            <person name="Bailey B.A."/>
            <person name="Cohen S.P."/>
        </authorList>
    </citation>
    <scope>NUCLEOTIDE SEQUENCE [LARGE SCALE GENOMIC DNA]</scope>
    <source>
        <strain evidence="2 3">MS-2</strain>
    </source>
</reference>
<organism evidence="2 3">
    <name type="scientific">Marasmius tenuissimus</name>
    <dbReference type="NCBI Taxonomy" id="585030"/>
    <lineage>
        <taxon>Eukaryota</taxon>
        <taxon>Fungi</taxon>
        <taxon>Dikarya</taxon>
        <taxon>Basidiomycota</taxon>
        <taxon>Agaricomycotina</taxon>
        <taxon>Agaricomycetes</taxon>
        <taxon>Agaricomycetidae</taxon>
        <taxon>Agaricales</taxon>
        <taxon>Marasmiineae</taxon>
        <taxon>Marasmiaceae</taxon>
        <taxon>Marasmius</taxon>
    </lineage>
</organism>
<sequence>MKFSTLFFAVSSALATATTVFAQAAPPAPPVLKHLYTLNCTLDTPVDVGPGPKGHRVVLPIIGGTFAGKHMTGTVMNLGADWGIADSFGTFSADTRYNLVTDDGANIFIQTAGPGQTPDGVAGTLWHLRISFETGSEKYYWLNNIVAVGLLRPGNAALNYVIIDAFYMDGPAAQAAIGE</sequence>
<dbReference type="Gene3D" id="2.40.160.20">
    <property type="match status" value="1"/>
</dbReference>
<comment type="caution">
    <text evidence="2">The sequence shown here is derived from an EMBL/GenBank/DDBJ whole genome shotgun (WGS) entry which is preliminary data.</text>
</comment>
<dbReference type="PANTHER" id="PTHR37315:SF1">
    <property type="entry name" value="UPF0311 PROTEIN BLR7842"/>
    <property type="match status" value="1"/>
</dbReference>
<feature type="signal peptide" evidence="1">
    <location>
        <begin position="1"/>
        <end position="24"/>
    </location>
</feature>
<evidence type="ECO:0000313" key="3">
    <source>
        <dbReference type="Proteomes" id="UP001437256"/>
    </source>
</evidence>
<keyword evidence="3" id="KW-1185">Reference proteome</keyword>
<name>A0ABR2ZWM9_9AGAR</name>
<protein>
    <submittedName>
        <fullName evidence="2">Uncharacterized protein</fullName>
    </submittedName>
</protein>
<dbReference type="PANTHER" id="PTHR37315">
    <property type="entry name" value="UPF0311 PROTEIN BLR7842"/>
    <property type="match status" value="1"/>
</dbReference>
<gene>
    <name evidence="2" type="ORF">AAF712_006985</name>
</gene>
<accession>A0ABR2ZWM9</accession>
<evidence type="ECO:0000313" key="2">
    <source>
        <dbReference type="EMBL" id="KAL0065996.1"/>
    </source>
</evidence>
<dbReference type="Pfam" id="PF11578">
    <property type="entry name" value="DUF3237"/>
    <property type="match status" value="1"/>
</dbReference>
<keyword evidence="1" id="KW-0732">Signal</keyword>
<dbReference type="InterPro" id="IPR020915">
    <property type="entry name" value="UPF0311"/>
</dbReference>
<dbReference type="Proteomes" id="UP001437256">
    <property type="component" value="Unassembled WGS sequence"/>
</dbReference>
<feature type="chain" id="PRO_5045483497" evidence="1">
    <location>
        <begin position="25"/>
        <end position="179"/>
    </location>
</feature>